<proteinExistence type="predicted"/>
<dbReference type="EMBL" id="JAAGAX010000008">
    <property type="protein sequence ID" value="KAF2307641.1"/>
    <property type="molecule type" value="Genomic_DNA"/>
</dbReference>
<dbReference type="InterPro" id="IPR001810">
    <property type="entry name" value="F-box_dom"/>
</dbReference>
<dbReference type="Gene3D" id="1.20.1280.50">
    <property type="match status" value="1"/>
</dbReference>
<dbReference type="Proteomes" id="UP000467840">
    <property type="component" value="Chromosome 9"/>
</dbReference>
<dbReference type="Gene3D" id="3.40.30.10">
    <property type="entry name" value="Glutaredoxin"/>
    <property type="match status" value="1"/>
</dbReference>
<dbReference type="InterPro" id="IPR036249">
    <property type="entry name" value="Thioredoxin-like_sf"/>
</dbReference>
<dbReference type="InterPro" id="IPR005174">
    <property type="entry name" value="KIB1-4_b-propeller"/>
</dbReference>
<gene>
    <name evidence="3" type="ORF">GH714_030532</name>
</gene>
<dbReference type="SMART" id="SM00256">
    <property type="entry name" value="FBOX"/>
    <property type="match status" value="1"/>
</dbReference>
<dbReference type="PROSITE" id="PS50181">
    <property type="entry name" value="FBOX"/>
    <property type="match status" value="1"/>
</dbReference>
<keyword evidence="4" id="KW-1185">Reference proteome</keyword>
<dbReference type="PANTHER" id="PTHR45669:SF12">
    <property type="entry name" value="EMB|CAB85507.1"/>
    <property type="match status" value="1"/>
</dbReference>
<dbReference type="Pfam" id="PF03478">
    <property type="entry name" value="Beta-prop_KIB1-4"/>
    <property type="match status" value="1"/>
</dbReference>
<organism evidence="3 4">
    <name type="scientific">Hevea brasiliensis</name>
    <name type="common">Para rubber tree</name>
    <name type="synonym">Siphonia brasiliensis</name>
    <dbReference type="NCBI Taxonomy" id="3981"/>
    <lineage>
        <taxon>Eukaryota</taxon>
        <taxon>Viridiplantae</taxon>
        <taxon>Streptophyta</taxon>
        <taxon>Embryophyta</taxon>
        <taxon>Tracheophyta</taxon>
        <taxon>Spermatophyta</taxon>
        <taxon>Magnoliopsida</taxon>
        <taxon>eudicotyledons</taxon>
        <taxon>Gunneridae</taxon>
        <taxon>Pentapetalae</taxon>
        <taxon>rosids</taxon>
        <taxon>fabids</taxon>
        <taxon>Malpighiales</taxon>
        <taxon>Euphorbiaceae</taxon>
        <taxon>Crotonoideae</taxon>
        <taxon>Micrandreae</taxon>
        <taxon>Hevea</taxon>
    </lineage>
</organism>
<accession>A0A6A6M1R8</accession>
<evidence type="ECO:0000256" key="1">
    <source>
        <dbReference type="SAM" id="MobiDB-lite"/>
    </source>
</evidence>
<protein>
    <recommendedName>
        <fullName evidence="2">F-box domain-containing protein</fullName>
    </recommendedName>
</protein>
<dbReference type="SUPFAM" id="SSF52833">
    <property type="entry name" value="Thioredoxin-like"/>
    <property type="match status" value="1"/>
</dbReference>
<feature type="region of interest" description="Disordered" evidence="1">
    <location>
        <begin position="115"/>
        <end position="143"/>
    </location>
</feature>
<dbReference type="InterPro" id="IPR036047">
    <property type="entry name" value="F-box-like_dom_sf"/>
</dbReference>
<sequence>MQQRSPTREEPEVINAWELMEDLEDGGLPVSNHSRKSPKSRALLRGFADVDARSPLKFLNQIGSPRKAKTFGGKENKLKKMSEFSPRPVLKANNSLGKASKAVLRLSYPVKSSPVRTKTENAGWDDPALSSFSSSRKSSSSPLFDPELVASYERELSKDEGQIKKTITISLTPRPQKSKNARELESILHSFEQKCPPGGDNAVVIYTTTLRGIRKTFEDCNTVRSIIESYHIHMLERDISMDSGFKEETRRLMGTKEVKVPLVFVKGRLIGGADQVVKLEEEGKLGILFDGIPRGLAGGCQVCAGFRLAVAAMDNTRVTTKNMREKLELQTWSDLPTELLELIFCHVTLEDNVRASLVCKSWHTAAISVRVVKQSPWLMYFPKYGNLYEFYDPAQRKTHSLELPELYGSRVCYTKDGWLLLYRPRTHRVFFFNPFTKEVIKLPRFELTYQIVAFSSSPTSTSCIVFTVKHISPTVVAISTCHPGATEWVTVNYQNRLPFVSSIWNKIVFCSGLFYCLSLTGWLGVFNPVERTWNVLVVPPPKCPENFLLKIGGKENLCQSTMETF</sequence>
<dbReference type="InterPro" id="IPR002109">
    <property type="entry name" value="Glutaredoxin"/>
</dbReference>
<dbReference type="PROSITE" id="PS51354">
    <property type="entry name" value="GLUTAREDOXIN_2"/>
    <property type="match status" value="1"/>
</dbReference>
<dbReference type="Pfam" id="PF00462">
    <property type="entry name" value="Glutaredoxin"/>
    <property type="match status" value="1"/>
</dbReference>
<dbReference type="CDD" id="cd09917">
    <property type="entry name" value="F-box_SF"/>
    <property type="match status" value="1"/>
</dbReference>
<reference evidence="3 4" key="1">
    <citation type="journal article" date="2020" name="Mol. Plant">
        <title>The Chromosome-Based Rubber Tree Genome Provides New Insights into Spurge Genome Evolution and Rubber Biosynthesis.</title>
        <authorList>
            <person name="Liu J."/>
            <person name="Shi C."/>
            <person name="Shi C.C."/>
            <person name="Li W."/>
            <person name="Zhang Q.J."/>
            <person name="Zhang Y."/>
            <person name="Li K."/>
            <person name="Lu H.F."/>
            <person name="Shi C."/>
            <person name="Zhu S.T."/>
            <person name="Xiao Z.Y."/>
            <person name="Nan H."/>
            <person name="Yue Y."/>
            <person name="Zhu X.G."/>
            <person name="Wu Y."/>
            <person name="Hong X.N."/>
            <person name="Fan G.Y."/>
            <person name="Tong Y."/>
            <person name="Zhang D."/>
            <person name="Mao C.L."/>
            <person name="Liu Y.L."/>
            <person name="Hao S.J."/>
            <person name="Liu W.Q."/>
            <person name="Lv M.Q."/>
            <person name="Zhang H.B."/>
            <person name="Liu Y."/>
            <person name="Hu-Tang G.R."/>
            <person name="Wang J.P."/>
            <person name="Wang J.H."/>
            <person name="Sun Y.H."/>
            <person name="Ni S.B."/>
            <person name="Chen W.B."/>
            <person name="Zhang X.C."/>
            <person name="Jiao Y.N."/>
            <person name="Eichler E.E."/>
            <person name="Li G.H."/>
            <person name="Liu X."/>
            <person name="Gao L.Z."/>
        </authorList>
    </citation>
    <scope>NUCLEOTIDE SEQUENCE [LARGE SCALE GENOMIC DNA]</scope>
    <source>
        <strain evidence="4">cv. GT1</strain>
        <tissue evidence="3">Leaf</tissue>
    </source>
</reference>
<name>A0A6A6M1R8_HEVBR</name>
<dbReference type="Pfam" id="PF00646">
    <property type="entry name" value="F-box"/>
    <property type="match status" value="1"/>
</dbReference>
<comment type="caution">
    <text evidence="3">The sequence shown here is derived from an EMBL/GenBank/DDBJ whole genome shotgun (WGS) entry which is preliminary data.</text>
</comment>
<evidence type="ECO:0000313" key="3">
    <source>
        <dbReference type="EMBL" id="KAF2307641.1"/>
    </source>
</evidence>
<evidence type="ECO:0000313" key="4">
    <source>
        <dbReference type="Proteomes" id="UP000467840"/>
    </source>
</evidence>
<dbReference type="AlphaFoldDB" id="A0A6A6M1R8"/>
<feature type="compositionally biased region" description="Low complexity" evidence="1">
    <location>
        <begin position="130"/>
        <end position="141"/>
    </location>
</feature>
<feature type="domain" description="F-box" evidence="2">
    <location>
        <begin position="329"/>
        <end position="384"/>
    </location>
</feature>
<dbReference type="SUPFAM" id="SSF81383">
    <property type="entry name" value="F-box domain"/>
    <property type="match status" value="1"/>
</dbReference>
<dbReference type="PANTHER" id="PTHR45669">
    <property type="entry name" value="GLUTAREDOXIN DOMAIN-CONTAINING CYSTEINE-RICH PROTEIN CG12206-RELATED"/>
    <property type="match status" value="1"/>
</dbReference>
<evidence type="ECO:0000259" key="2">
    <source>
        <dbReference type="PROSITE" id="PS50181"/>
    </source>
</evidence>